<protein>
    <submittedName>
        <fullName evidence="4">CSON004192 protein</fullName>
    </submittedName>
</protein>
<proteinExistence type="predicted"/>
<feature type="domain" description="K Homology" evidence="3">
    <location>
        <begin position="187"/>
        <end position="258"/>
    </location>
</feature>
<feature type="region of interest" description="Disordered" evidence="2">
    <location>
        <begin position="572"/>
        <end position="593"/>
    </location>
</feature>
<dbReference type="GO" id="GO:0003743">
    <property type="term" value="F:translation initiation factor activity"/>
    <property type="evidence" value="ECO:0007669"/>
    <property type="project" value="TreeGrafter"/>
</dbReference>
<dbReference type="SUPFAM" id="SSF54791">
    <property type="entry name" value="Eukaryotic type KH-domain (KH-domain type I)"/>
    <property type="match status" value="1"/>
</dbReference>
<feature type="compositionally biased region" description="Low complexity" evidence="2">
    <location>
        <begin position="466"/>
        <end position="481"/>
    </location>
</feature>
<accession>A0A336MN74</accession>
<dbReference type="Gene3D" id="3.30.1370.10">
    <property type="entry name" value="K Homology domain, type 1"/>
    <property type="match status" value="1"/>
</dbReference>
<feature type="region of interest" description="Disordered" evidence="2">
    <location>
        <begin position="443"/>
        <end position="490"/>
    </location>
</feature>
<evidence type="ECO:0000259" key="3">
    <source>
        <dbReference type="SMART" id="SM00322"/>
    </source>
</evidence>
<dbReference type="InterPro" id="IPR036612">
    <property type="entry name" value="KH_dom_type_1_sf"/>
</dbReference>
<dbReference type="GO" id="GO:0045727">
    <property type="term" value="P:positive regulation of translation"/>
    <property type="evidence" value="ECO:0007669"/>
    <property type="project" value="InterPro"/>
</dbReference>
<gene>
    <name evidence="4" type="primary">CSON004192</name>
</gene>
<dbReference type="AlphaFoldDB" id="A0A336MN74"/>
<dbReference type="CDD" id="cd22454">
    <property type="entry name" value="KH-I_Mextli_like"/>
    <property type="match status" value="1"/>
</dbReference>
<dbReference type="Pfam" id="PF00013">
    <property type="entry name" value="KH_1"/>
    <property type="match status" value="1"/>
</dbReference>
<dbReference type="InterPro" id="IPR040160">
    <property type="entry name" value="Mxt"/>
</dbReference>
<dbReference type="InterPro" id="IPR004087">
    <property type="entry name" value="KH_dom"/>
</dbReference>
<sequence>MSQYRRLGKNLDNPRPLNSTGALKQNFYEIQGLDELITLIENVTTTLQNGTINADNLNVLTHNLRIHGVRLEEIAKDTLDRAFVVLRNSSQDERLSIMTRLNLLELIELRAKNWQVSSDINSYYHQSKASNKVETDGLQVQMEPMMLSTSPPLQIGSVGTGPVALGPGELIRNSGKFSKPTKIPGKNYSKDEIVIRNADSGKVMGIKGRRVHMIEELSETIISFQKVNPGAKERLVQITGPSEEKINYAKSLIEDTIRRNASPVRMDSQDDSNGGVLTSGNGFVMGNMIQQPVQAINLTQNALYNQSNQTTPKYVRSNTFGGHGLQQSFSTDDASLGEYKYTVNVGQHSVKITGDNFELIRTAKLVLDDYFSSAEFLQPDNDADHHQFTSNNNMFGYDVLDQFMGLNMSQDVKLREPAKKVDETNDDDEVFIVDENGKEIPVGTKNKNVVKSDSGGSLLKSKKSNNLRYSSSPSENNDSSPLTKSKSIDVAKTNENHVSYEQDELLKYSKSPLAWVLPENWIKICEKWPALVRNKVNPGDNEMNNNSRAARPYFNRHKSFDCATSNTQITNINNNNKYPKHINPTTTSNVGTDRLKNYTRSTSLCD</sequence>
<evidence type="ECO:0000256" key="2">
    <source>
        <dbReference type="SAM" id="MobiDB-lite"/>
    </source>
</evidence>
<dbReference type="GO" id="GO:0003723">
    <property type="term" value="F:RNA binding"/>
    <property type="evidence" value="ECO:0007669"/>
    <property type="project" value="UniProtKB-UniRule"/>
</dbReference>
<dbReference type="SMART" id="SM00322">
    <property type="entry name" value="KH"/>
    <property type="match status" value="1"/>
</dbReference>
<dbReference type="FunFam" id="3.30.1370.10:FF:000072">
    <property type="entry name" value="Uncharacterized protein, isoform A"/>
    <property type="match status" value="1"/>
</dbReference>
<dbReference type="PANTHER" id="PTHR20849:SF2">
    <property type="entry name" value="EUKARYOTIC TRANSLATION INITIATION FACTOR 4E-BINDING PROTEIN MEXTLI"/>
    <property type="match status" value="1"/>
</dbReference>
<evidence type="ECO:0000313" key="4">
    <source>
        <dbReference type="EMBL" id="SSX31862.1"/>
    </source>
</evidence>
<name>A0A336MN74_CULSO</name>
<dbReference type="InterPro" id="IPR004088">
    <property type="entry name" value="KH_dom_type_1"/>
</dbReference>
<reference evidence="4" key="1">
    <citation type="submission" date="2018-07" db="EMBL/GenBank/DDBJ databases">
        <authorList>
            <person name="Quirk P.G."/>
            <person name="Krulwich T.A."/>
        </authorList>
    </citation>
    <scope>NUCLEOTIDE SEQUENCE</scope>
</reference>
<dbReference type="GO" id="GO:0005737">
    <property type="term" value="C:cytoplasm"/>
    <property type="evidence" value="ECO:0007669"/>
    <property type="project" value="TreeGrafter"/>
</dbReference>
<dbReference type="GO" id="GO:0034518">
    <property type="term" value="C:RNA cap binding complex"/>
    <property type="evidence" value="ECO:0007669"/>
    <property type="project" value="TreeGrafter"/>
</dbReference>
<keyword evidence="1" id="KW-0694">RNA-binding</keyword>
<dbReference type="GO" id="GO:0008190">
    <property type="term" value="F:eukaryotic initiation factor 4E binding"/>
    <property type="evidence" value="ECO:0007669"/>
    <property type="project" value="InterPro"/>
</dbReference>
<dbReference type="GO" id="GO:1901190">
    <property type="term" value="P:regulation of formation of translation initiation ternary complex"/>
    <property type="evidence" value="ECO:0007669"/>
    <property type="project" value="TreeGrafter"/>
</dbReference>
<dbReference type="VEuPathDB" id="VectorBase:CSON004192"/>
<dbReference type="EMBL" id="UFQT01001810">
    <property type="protein sequence ID" value="SSX31862.1"/>
    <property type="molecule type" value="Genomic_DNA"/>
</dbReference>
<dbReference type="PANTHER" id="PTHR20849">
    <property type="entry name" value="EUKARYOTIC TRANSLATION INITIATION FACTOR 4E-BINDING PROTEIN MEXTLI"/>
    <property type="match status" value="1"/>
</dbReference>
<organism evidence="4">
    <name type="scientific">Culicoides sonorensis</name>
    <name type="common">Biting midge</name>
    <dbReference type="NCBI Taxonomy" id="179676"/>
    <lineage>
        <taxon>Eukaryota</taxon>
        <taxon>Metazoa</taxon>
        <taxon>Ecdysozoa</taxon>
        <taxon>Arthropoda</taxon>
        <taxon>Hexapoda</taxon>
        <taxon>Insecta</taxon>
        <taxon>Pterygota</taxon>
        <taxon>Neoptera</taxon>
        <taxon>Endopterygota</taxon>
        <taxon>Diptera</taxon>
        <taxon>Nematocera</taxon>
        <taxon>Chironomoidea</taxon>
        <taxon>Ceratopogonidae</taxon>
        <taxon>Ceratopogoninae</taxon>
        <taxon>Culicoides</taxon>
        <taxon>Monoculicoides</taxon>
    </lineage>
</organism>
<evidence type="ECO:0000256" key="1">
    <source>
        <dbReference type="PROSITE-ProRule" id="PRU00117"/>
    </source>
</evidence>
<dbReference type="Gene3D" id="1.25.40.180">
    <property type="match status" value="1"/>
</dbReference>
<dbReference type="PROSITE" id="PS50084">
    <property type="entry name" value="KH_TYPE_1"/>
    <property type="match status" value="1"/>
</dbReference>